<dbReference type="AlphaFoldDB" id="A0A076U8C9"/>
<dbReference type="GO" id="GO:0003677">
    <property type="term" value="F:DNA binding"/>
    <property type="evidence" value="ECO:0007669"/>
    <property type="project" value="InterPro"/>
</dbReference>
<evidence type="ECO:0000256" key="2">
    <source>
        <dbReference type="ARBA" id="ARBA00022649"/>
    </source>
</evidence>
<dbReference type="InterPro" id="IPR011067">
    <property type="entry name" value="Plasmid_toxin/cell-grow_inhib"/>
</dbReference>
<dbReference type="PANTHER" id="PTHR33988">
    <property type="entry name" value="ENDORIBONUCLEASE MAZF-RELATED"/>
    <property type="match status" value="1"/>
</dbReference>
<keyword evidence="2" id="KW-1277">Toxin-antitoxin system</keyword>
<dbReference type="EMBL" id="KJ801833">
    <property type="protein sequence ID" value="AIK02080.1"/>
    <property type="molecule type" value="Genomic_DNA"/>
</dbReference>
<reference evidence="3" key="1">
    <citation type="submission" date="2014-05" db="EMBL/GenBank/DDBJ databases">
        <title>Lactobacillus plantarum strain Zhang-ll plasmid pZL4.</title>
        <authorList>
            <person name="Xie Y."/>
            <person name="Zhang H."/>
        </authorList>
    </citation>
    <scope>NUCLEOTIDE SEQUENCE</scope>
    <source>
        <plasmid evidence="3">pZL4</plasmid>
    </source>
</reference>
<geneLocation type="plasmid" evidence="3">
    <name>pZL4</name>
</geneLocation>
<dbReference type="SUPFAM" id="SSF50118">
    <property type="entry name" value="Cell growth inhibitor/plasmid maintenance toxic component"/>
    <property type="match status" value="1"/>
</dbReference>
<dbReference type="Pfam" id="PF02452">
    <property type="entry name" value="PemK_toxin"/>
    <property type="match status" value="1"/>
</dbReference>
<name>A0A076U8C9_LACPN</name>
<dbReference type="GO" id="GO:0016075">
    <property type="term" value="P:rRNA catabolic process"/>
    <property type="evidence" value="ECO:0007669"/>
    <property type="project" value="TreeGrafter"/>
</dbReference>
<proteinExistence type="inferred from homology"/>
<dbReference type="GO" id="GO:0004521">
    <property type="term" value="F:RNA endonuclease activity"/>
    <property type="evidence" value="ECO:0007669"/>
    <property type="project" value="TreeGrafter"/>
</dbReference>
<comment type="similarity">
    <text evidence="1">Belongs to the PemK/MazF family.</text>
</comment>
<keyword evidence="3" id="KW-0614">Plasmid</keyword>
<accession>A0A076U8C9</accession>
<sequence>MKLKQGAILWINLDPAKGTETKKKRPCLVVSNDHYNRYFNTVLVVPISTSDKYRTQEKYAKSPLFIRIDNGEIHGTALLQHVRAVDPTKRSDGEVVATLSQQEISSISTKVQQFF</sequence>
<dbReference type="Gene3D" id="2.30.30.110">
    <property type="match status" value="1"/>
</dbReference>
<dbReference type="InterPro" id="IPR003477">
    <property type="entry name" value="PemK-like"/>
</dbReference>
<evidence type="ECO:0000256" key="1">
    <source>
        <dbReference type="ARBA" id="ARBA00007521"/>
    </source>
</evidence>
<dbReference type="RefSeq" id="WP_031942470.1">
    <property type="nucleotide sequence ID" value="NC_024988.1"/>
</dbReference>
<evidence type="ECO:0000313" key="3">
    <source>
        <dbReference type="EMBL" id="AIK02080.1"/>
    </source>
</evidence>
<organism evidence="3">
    <name type="scientific">Lactiplantibacillus plantarum subsp. plantarum</name>
    <dbReference type="NCBI Taxonomy" id="337330"/>
    <lineage>
        <taxon>Bacteria</taxon>
        <taxon>Bacillati</taxon>
        <taxon>Bacillota</taxon>
        <taxon>Bacilli</taxon>
        <taxon>Lactobacillales</taxon>
        <taxon>Lactobacillaceae</taxon>
        <taxon>Lactiplantibacillus</taxon>
    </lineage>
</organism>
<dbReference type="GO" id="GO:0006402">
    <property type="term" value="P:mRNA catabolic process"/>
    <property type="evidence" value="ECO:0007669"/>
    <property type="project" value="TreeGrafter"/>
</dbReference>
<protein>
    <submittedName>
        <fullName evidence="3">MazF family toxin-antitoxin system</fullName>
    </submittedName>
</protein>